<dbReference type="InterPro" id="IPR041569">
    <property type="entry name" value="AAA_lid_3"/>
</dbReference>
<evidence type="ECO:0000256" key="8">
    <source>
        <dbReference type="ARBA" id="ARBA00022801"/>
    </source>
</evidence>
<dbReference type="InterPro" id="IPR027417">
    <property type="entry name" value="P-loop_NTPase"/>
</dbReference>
<evidence type="ECO:0000256" key="7">
    <source>
        <dbReference type="ARBA" id="ARBA00022741"/>
    </source>
</evidence>
<keyword evidence="7 15" id="KW-0547">Nucleotide-binding</keyword>
<dbReference type="FunFam" id="3.40.50.300:FF:000001">
    <property type="entry name" value="ATP-dependent zinc metalloprotease FtsH"/>
    <property type="match status" value="1"/>
</dbReference>
<dbReference type="EMBL" id="CAKMUD010000083">
    <property type="protein sequence ID" value="CAH1595590.1"/>
    <property type="molecule type" value="Genomic_DNA"/>
</dbReference>
<dbReference type="FunFam" id="1.20.58.760:FF:000001">
    <property type="entry name" value="ATP-dependent zinc metalloprotease FtsH"/>
    <property type="match status" value="1"/>
</dbReference>
<sequence>MSDMAKNLILWLVIAVVLMSVFQSFGPGESNGRTVDYTTFVQEVGQGQIQEATFKDGEISFVRRGGGAKMVTYMPVYDQKLLDDLINQNVKVQGTPPEEQSLLGTIFISWFPMILLIGVWIFFMRQMQGGGGKGAMSFGKSKARMMSEEQIKTTFADVAGCDEAKEDVKELVDYLRDPSRFQKLGGKIPTGVLMVGPPGTGKTLLAKAIAGEAKVPFFTISGSDFVEMFVGVGASRVRDMFEQAKKAAPCIIFIDEIDAVGRQRGAGVGGGHDEREQTLNQMLVEMDGFEGNEGIIVIAATNRPDVLDPALLRPGRFDRQVVVGLPDVRGREQILKVHMRKVPLAGDVEPSLIARGTPGFSGADLANLVNEAALFAARGNKRNVSMVEFELAKDKIMMGAERRSMVMSEETKESTAYHEAGHAIVGRLVPEHDPVYKVSIIPRGRALGVTMYLPEQDRVSMNRQHLESMISSLYGGRLAEELIYGKEKVSTGASNDIERATDIARKMVTQWGFSEKLGPLLYAEDEGEVFLGRSVTQTKHMSDDTAKLIDDEVRKIIDRNYDRAKQILEDNMDIMHAMKDALMKYETIDAGQIDDLMERKEDIREPAGWGDKPTNKPEDDDKPQAKPEVKAEEKSVEPTKPVEQSTTQEATSSEVPEKKDSE</sequence>
<dbReference type="GO" id="GO:0004222">
    <property type="term" value="F:metalloendopeptidase activity"/>
    <property type="evidence" value="ECO:0007669"/>
    <property type="project" value="InterPro"/>
</dbReference>
<dbReference type="InterPro" id="IPR003959">
    <property type="entry name" value="ATPase_AAA_core"/>
</dbReference>
<dbReference type="CDD" id="cd19501">
    <property type="entry name" value="RecA-like_FtsH"/>
    <property type="match status" value="1"/>
</dbReference>
<evidence type="ECO:0000256" key="3">
    <source>
        <dbReference type="ARBA" id="ARBA00022475"/>
    </source>
</evidence>
<dbReference type="InterPro" id="IPR003593">
    <property type="entry name" value="AAA+_ATPase"/>
</dbReference>
<comment type="cofactor">
    <cofactor evidence="15">
        <name>Zn(2+)</name>
        <dbReference type="ChEBI" id="CHEBI:29105"/>
    </cofactor>
    <text evidence="15">Binds 1 zinc ion per subunit.</text>
</comment>
<protein>
    <recommendedName>
        <fullName evidence="15">ATP-dependent zinc metalloprotease FtsH</fullName>
        <ecNumber evidence="15">3.4.24.-</ecNumber>
    </recommendedName>
</protein>
<dbReference type="SUPFAM" id="SSF140990">
    <property type="entry name" value="FtsH protease domain-like"/>
    <property type="match status" value="1"/>
</dbReference>
<dbReference type="InterPro" id="IPR037219">
    <property type="entry name" value="Peptidase_M41-like"/>
</dbReference>
<keyword evidence="6 15" id="KW-0479">Metal-binding</keyword>
<keyword evidence="8 15" id="KW-0378">Hydrolase</keyword>
<dbReference type="InterPro" id="IPR003960">
    <property type="entry name" value="ATPase_AAA_CS"/>
</dbReference>
<comment type="subcellular location">
    <subcellularLocation>
        <location evidence="15">Cell membrane</location>
        <topology evidence="15">Multi-pass membrane protein</topology>
        <orientation evidence="15">Cytoplasmic side</orientation>
    </subcellularLocation>
    <subcellularLocation>
        <location evidence="1">Membrane</location>
    </subcellularLocation>
</comment>
<proteinExistence type="inferred from homology"/>
<organism evidence="19 20">
    <name type="scientific">Vibrio jasicida</name>
    <dbReference type="NCBI Taxonomy" id="766224"/>
    <lineage>
        <taxon>Bacteria</taxon>
        <taxon>Pseudomonadati</taxon>
        <taxon>Pseudomonadota</taxon>
        <taxon>Gammaproteobacteria</taxon>
        <taxon>Vibrionales</taxon>
        <taxon>Vibrionaceae</taxon>
        <taxon>Vibrio</taxon>
    </lineage>
</organism>
<dbReference type="GO" id="GO:0016887">
    <property type="term" value="F:ATP hydrolysis activity"/>
    <property type="evidence" value="ECO:0007669"/>
    <property type="project" value="UniProtKB-UniRule"/>
</dbReference>
<feature type="binding site" evidence="15">
    <location>
        <position position="422"/>
    </location>
    <ligand>
        <name>Zn(2+)</name>
        <dbReference type="ChEBI" id="CHEBI:29105"/>
        <note>catalytic</note>
    </ligand>
</feature>
<evidence type="ECO:0000313" key="20">
    <source>
        <dbReference type="Proteomes" id="UP001295462"/>
    </source>
</evidence>
<evidence type="ECO:0000256" key="9">
    <source>
        <dbReference type="ARBA" id="ARBA00022833"/>
    </source>
</evidence>
<feature type="compositionally biased region" description="Polar residues" evidence="17">
    <location>
        <begin position="642"/>
        <end position="654"/>
    </location>
</feature>
<feature type="active site" evidence="15">
    <location>
        <position position="419"/>
    </location>
</feature>
<dbReference type="SUPFAM" id="SSF52540">
    <property type="entry name" value="P-loop containing nucleoside triphosphate hydrolases"/>
    <property type="match status" value="1"/>
</dbReference>
<comment type="similarity">
    <text evidence="14 15">In the central section; belongs to the AAA ATPase family.</text>
</comment>
<accession>A0AAU9QNB1</accession>
<feature type="binding site" evidence="15">
    <location>
        <begin position="196"/>
        <end position="203"/>
    </location>
    <ligand>
        <name>ATP</name>
        <dbReference type="ChEBI" id="CHEBI:30616"/>
    </ligand>
</feature>
<comment type="subunit">
    <text evidence="15">Homohexamer.</text>
</comment>
<feature type="transmembrane region" description="Helical" evidence="15">
    <location>
        <begin position="102"/>
        <end position="123"/>
    </location>
</feature>
<feature type="binding site" evidence="15">
    <location>
        <position position="418"/>
    </location>
    <ligand>
        <name>Zn(2+)</name>
        <dbReference type="ChEBI" id="CHEBI:29105"/>
        <note>catalytic</note>
    </ligand>
</feature>
<name>A0AAU9QNB1_9VIBR</name>
<comment type="caution">
    <text evidence="19">The sequence shown here is derived from an EMBL/GenBank/DDBJ whole genome shotgun (WGS) entry which is preliminary data.</text>
</comment>
<dbReference type="GO" id="GO:0006508">
    <property type="term" value="P:proteolysis"/>
    <property type="evidence" value="ECO:0007669"/>
    <property type="project" value="UniProtKB-KW"/>
</dbReference>
<comment type="similarity">
    <text evidence="16">Belongs to the AAA ATPase family.</text>
</comment>
<dbReference type="InterPro" id="IPR011546">
    <property type="entry name" value="Pept_M41_FtsH_extracell"/>
</dbReference>
<evidence type="ECO:0000256" key="2">
    <source>
        <dbReference type="ARBA" id="ARBA00010044"/>
    </source>
</evidence>
<gene>
    <name evidence="15 19" type="primary">ftsH</name>
    <name evidence="19" type="ORF">THF1A12_30146</name>
</gene>
<dbReference type="Gene3D" id="1.10.8.60">
    <property type="match status" value="1"/>
</dbReference>
<evidence type="ECO:0000313" key="19">
    <source>
        <dbReference type="EMBL" id="CAH1595590.1"/>
    </source>
</evidence>
<dbReference type="GO" id="GO:0005524">
    <property type="term" value="F:ATP binding"/>
    <property type="evidence" value="ECO:0007669"/>
    <property type="project" value="UniProtKB-UniRule"/>
</dbReference>
<dbReference type="GO" id="GO:0008270">
    <property type="term" value="F:zinc ion binding"/>
    <property type="evidence" value="ECO:0007669"/>
    <property type="project" value="UniProtKB-UniRule"/>
</dbReference>
<keyword evidence="4 15" id="KW-0645">Protease</keyword>
<evidence type="ECO:0000256" key="5">
    <source>
        <dbReference type="ARBA" id="ARBA00022692"/>
    </source>
</evidence>
<dbReference type="GO" id="GO:0030163">
    <property type="term" value="P:protein catabolic process"/>
    <property type="evidence" value="ECO:0007669"/>
    <property type="project" value="UniProtKB-UniRule"/>
</dbReference>
<dbReference type="Gene3D" id="3.40.50.300">
    <property type="entry name" value="P-loop containing nucleotide triphosphate hydrolases"/>
    <property type="match status" value="1"/>
</dbReference>
<evidence type="ECO:0000256" key="13">
    <source>
        <dbReference type="ARBA" id="ARBA00023136"/>
    </source>
</evidence>
<evidence type="ECO:0000256" key="11">
    <source>
        <dbReference type="ARBA" id="ARBA00022989"/>
    </source>
</evidence>
<dbReference type="NCBIfam" id="NF008004">
    <property type="entry name" value="PRK10733.1"/>
    <property type="match status" value="1"/>
</dbReference>
<comment type="caution">
    <text evidence="15">Lacks conserved residue(s) required for the propagation of feature annotation.</text>
</comment>
<dbReference type="NCBIfam" id="TIGR01241">
    <property type="entry name" value="FtsH_fam"/>
    <property type="match status" value="1"/>
</dbReference>
<keyword evidence="3 15" id="KW-1003">Cell membrane</keyword>
<dbReference type="Pfam" id="PF01434">
    <property type="entry name" value="Peptidase_M41"/>
    <property type="match status" value="1"/>
</dbReference>
<reference evidence="19" key="1">
    <citation type="submission" date="2022-01" db="EMBL/GenBank/DDBJ databases">
        <authorList>
            <person name="Lagorce A."/>
        </authorList>
    </citation>
    <scope>NUCLEOTIDE SEQUENCE</scope>
    <source>
        <strain evidence="19">Th15_F1_A12</strain>
    </source>
</reference>
<evidence type="ECO:0000256" key="6">
    <source>
        <dbReference type="ARBA" id="ARBA00022723"/>
    </source>
</evidence>
<dbReference type="Gene3D" id="3.30.720.210">
    <property type="match status" value="1"/>
</dbReference>
<keyword evidence="10 15" id="KW-0067">ATP-binding</keyword>
<evidence type="ECO:0000256" key="12">
    <source>
        <dbReference type="ARBA" id="ARBA00023049"/>
    </source>
</evidence>
<dbReference type="SMART" id="SM00382">
    <property type="entry name" value="AAA"/>
    <property type="match status" value="1"/>
</dbReference>
<dbReference type="Pfam" id="PF06480">
    <property type="entry name" value="FtsH_ext"/>
    <property type="match status" value="1"/>
</dbReference>
<keyword evidence="13 15" id="KW-0472">Membrane</keyword>
<dbReference type="PROSITE" id="PS00674">
    <property type="entry name" value="AAA"/>
    <property type="match status" value="1"/>
</dbReference>
<feature type="binding site" evidence="15">
    <location>
        <position position="496"/>
    </location>
    <ligand>
        <name>Zn(2+)</name>
        <dbReference type="ChEBI" id="CHEBI:29105"/>
        <note>catalytic</note>
    </ligand>
</feature>
<dbReference type="GO" id="GO:0005886">
    <property type="term" value="C:plasma membrane"/>
    <property type="evidence" value="ECO:0007669"/>
    <property type="project" value="UniProtKB-SubCell"/>
</dbReference>
<dbReference type="EC" id="3.4.24.-" evidence="15"/>
<comment type="similarity">
    <text evidence="2 15">In the C-terminal section; belongs to the peptidase M41 family.</text>
</comment>
<dbReference type="GO" id="GO:0004176">
    <property type="term" value="F:ATP-dependent peptidase activity"/>
    <property type="evidence" value="ECO:0007669"/>
    <property type="project" value="InterPro"/>
</dbReference>
<feature type="domain" description="AAA+ ATPase" evidence="18">
    <location>
        <begin position="188"/>
        <end position="327"/>
    </location>
</feature>
<evidence type="ECO:0000256" key="16">
    <source>
        <dbReference type="RuleBase" id="RU003651"/>
    </source>
</evidence>
<evidence type="ECO:0000256" key="17">
    <source>
        <dbReference type="SAM" id="MobiDB-lite"/>
    </source>
</evidence>
<dbReference type="Pfam" id="PF17862">
    <property type="entry name" value="AAA_lid_3"/>
    <property type="match status" value="1"/>
</dbReference>
<dbReference type="AlphaFoldDB" id="A0AAU9QNB1"/>
<dbReference type="FunFam" id="1.10.8.60:FF:000001">
    <property type="entry name" value="ATP-dependent zinc metalloprotease FtsH"/>
    <property type="match status" value="1"/>
</dbReference>
<dbReference type="Gene3D" id="1.20.58.760">
    <property type="entry name" value="Peptidase M41"/>
    <property type="match status" value="1"/>
</dbReference>
<keyword evidence="11 15" id="KW-1133">Transmembrane helix</keyword>
<evidence type="ECO:0000256" key="1">
    <source>
        <dbReference type="ARBA" id="ARBA00004370"/>
    </source>
</evidence>
<dbReference type="Pfam" id="PF00004">
    <property type="entry name" value="AAA"/>
    <property type="match status" value="1"/>
</dbReference>
<keyword evidence="5 15" id="KW-0812">Transmembrane</keyword>
<comment type="function">
    <text evidence="15">Acts as a processive, ATP-dependent zinc metallopeptidase for both cytoplasmic and membrane proteins. Plays a role in the quality control of integral membrane proteins.</text>
</comment>
<dbReference type="InterPro" id="IPR000642">
    <property type="entry name" value="Peptidase_M41"/>
</dbReference>
<keyword evidence="12 15" id="KW-0482">Metalloprotease</keyword>
<dbReference type="Proteomes" id="UP001295462">
    <property type="component" value="Unassembled WGS sequence"/>
</dbReference>
<dbReference type="PANTHER" id="PTHR23076">
    <property type="entry name" value="METALLOPROTEASE M41 FTSH"/>
    <property type="match status" value="1"/>
</dbReference>
<evidence type="ECO:0000256" key="14">
    <source>
        <dbReference type="ARBA" id="ARBA00061570"/>
    </source>
</evidence>
<dbReference type="InterPro" id="IPR005936">
    <property type="entry name" value="FtsH"/>
</dbReference>
<evidence type="ECO:0000256" key="4">
    <source>
        <dbReference type="ARBA" id="ARBA00022670"/>
    </source>
</evidence>
<feature type="region of interest" description="Disordered" evidence="17">
    <location>
        <begin position="604"/>
        <end position="662"/>
    </location>
</feature>
<feature type="compositionally biased region" description="Basic and acidic residues" evidence="17">
    <location>
        <begin position="613"/>
        <end position="637"/>
    </location>
</feature>
<evidence type="ECO:0000256" key="15">
    <source>
        <dbReference type="HAMAP-Rule" id="MF_01458"/>
    </source>
</evidence>
<evidence type="ECO:0000259" key="18">
    <source>
        <dbReference type="SMART" id="SM00382"/>
    </source>
</evidence>
<dbReference type="HAMAP" id="MF_01458">
    <property type="entry name" value="FtsH"/>
    <property type="match status" value="1"/>
</dbReference>
<evidence type="ECO:0000256" key="10">
    <source>
        <dbReference type="ARBA" id="ARBA00022840"/>
    </source>
</evidence>
<dbReference type="PANTHER" id="PTHR23076:SF97">
    <property type="entry name" value="ATP-DEPENDENT ZINC METALLOPROTEASE YME1L1"/>
    <property type="match status" value="1"/>
</dbReference>
<keyword evidence="9 15" id="KW-0862">Zinc</keyword>